<sequence>MDRTNSLCFFTDFKSSESSQATSAKKPAGLGLSKEPPQEQNRPKLALSDSTSSGRSAANVTENKPTVALKNHNKWAASTKGTSNESQPDADKAAATKSTASGTSVKKAALRIGDQKPRTNTAAAGTPLTKKNNPTYFNIHEIYEKIHQESRMREKEKQEELERHARNEKLRLERDMQTWREHEERRREFTKWAQAKKDKDRRKRELELQKKPVDISKQKMAFQQFESTVLARDSDFRELYAWHRDTNDYRHMPVPGFVRRSRISLTELRRKFLSARVRIENVKLQREGNVEEGEADMDVE</sequence>
<evidence type="ECO:0000313" key="2">
    <source>
        <dbReference type="EMBL" id="KAF7731979.1"/>
    </source>
</evidence>
<name>A0A8H7BVI7_9FUNG</name>
<reference evidence="2" key="1">
    <citation type="submission" date="2020-01" db="EMBL/GenBank/DDBJ databases">
        <title>Genome Sequencing of Three Apophysomyces-Like Fungal Strains Confirms a Novel Fungal Genus in the Mucoromycota with divergent Burkholderia-like Endosymbiotic Bacteria.</title>
        <authorList>
            <person name="Stajich J.E."/>
            <person name="Macias A.M."/>
            <person name="Carter-House D."/>
            <person name="Lovett B."/>
            <person name="Kasson L.R."/>
            <person name="Berry K."/>
            <person name="Grigoriev I."/>
            <person name="Chang Y."/>
            <person name="Spatafora J."/>
            <person name="Kasson M.T."/>
        </authorList>
    </citation>
    <scope>NUCLEOTIDE SEQUENCE</scope>
    <source>
        <strain evidence="2">NRRL A-21654</strain>
    </source>
</reference>
<protein>
    <submittedName>
        <fullName evidence="2">Uncharacterized protein</fullName>
    </submittedName>
</protein>
<dbReference type="AlphaFoldDB" id="A0A8H7BVI7"/>
<dbReference type="OrthoDB" id="10565443at2759"/>
<organism evidence="2 3">
    <name type="scientific">Apophysomyces ossiformis</name>
    <dbReference type="NCBI Taxonomy" id="679940"/>
    <lineage>
        <taxon>Eukaryota</taxon>
        <taxon>Fungi</taxon>
        <taxon>Fungi incertae sedis</taxon>
        <taxon>Mucoromycota</taxon>
        <taxon>Mucoromycotina</taxon>
        <taxon>Mucoromycetes</taxon>
        <taxon>Mucorales</taxon>
        <taxon>Mucorineae</taxon>
        <taxon>Mucoraceae</taxon>
        <taxon>Apophysomyces</taxon>
    </lineage>
</organism>
<feature type="compositionally biased region" description="Low complexity" evidence="1">
    <location>
        <begin position="95"/>
        <end position="107"/>
    </location>
</feature>
<feature type="region of interest" description="Disordered" evidence="1">
    <location>
        <begin position="15"/>
        <end position="133"/>
    </location>
</feature>
<dbReference type="EMBL" id="JABAYA010000005">
    <property type="protein sequence ID" value="KAF7731979.1"/>
    <property type="molecule type" value="Genomic_DNA"/>
</dbReference>
<accession>A0A8H7BVI7</accession>
<gene>
    <name evidence="2" type="ORF">EC973_007084</name>
</gene>
<keyword evidence="3" id="KW-1185">Reference proteome</keyword>
<feature type="compositionally biased region" description="Polar residues" evidence="1">
    <location>
        <begin position="48"/>
        <end position="64"/>
    </location>
</feature>
<comment type="caution">
    <text evidence="2">The sequence shown here is derived from an EMBL/GenBank/DDBJ whole genome shotgun (WGS) entry which is preliminary data.</text>
</comment>
<evidence type="ECO:0000313" key="3">
    <source>
        <dbReference type="Proteomes" id="UP000605846"/>
    </source>
</evidence>
<evidence type="ECO:0000256" key="1">
    <source>
        <dbReference type="SAM" id="MobiDB-lite"/>
    </source>
</evidence>
<proteinExistence type="predicted"/>
<dbReference type="Proteomes" id="UP000605846">
    <property type="component" value="Unassembled WGS sequence"/>
</dbReference>
<feature type="compositionally biased region" description="Polar residues" evidence="1">
    <location>
        <begin position="118"/>
        <end position="133"/>
    </location>
</feature>